<name>A0A2R8BC34_9RHOB</name>
<sequence>MRRFLDATLGRFMRHFLFILVRTYYALFYNVSCSNKHLLQDTPGALILSTHVSRHDGPMLAAILYTTARLRPTVHYNEYYSWSQWLPMHVVSAIPMSSPRKWPAEKRQKRKEDTLEIIHKVMENGSCILLFPAGRVRRQEREIIKPGLSGVHDIMGYAPDTPVMVLRIDGLGKFQTARYDGFWSFLGIKKGRRHVNVRLDRVTHLDPSKPLDDFNAELEELLNS</sequence>
<dbReference type="RefSeq" id="WP_108827801.1">
    <property type="nucleotide sequence ID" value="NZ_OMOR01000001.1"/>
</dbReference>
<dbReference type="SUPFAM" id="SSF69593">
    <property type="entry name" value="Glycerol-3-phosphate (1)-acyltransferase"/>
    <property type="match status" value="1"/>
</dbReference>
<reference evidence="2 3" key="1">
    <citation type="submission" date="2018-03" db="EMBL/GenBank/DDBJ databases">
        <authorList>
            <person name="Keele B.F."/>
        </authorList>
    </citation>
    <scope>NUCLEOTIDE SEQUENCE [LARGE SCALE GENOMIC DNA]</scope>
    <source>
        <strain evidence="2 3">CECT 8599</strain>
    </source>
</reference>
<keyword evidence="3" id="KW-1185">Reference proteome</keyword>
<accession>A0A2R8BC34</accession>
<dbReference type="SMART" id="SM00563">
    <property type="entry name" value="PlsC"/>
    <property type="match status" value="1"/>
</dbReference>
<dbReference type="OrthoDB" id="7826143at2"/>
<protein>
    <recommendedName>
        <fullName evidence="1">Phospholipid/glycerol acyltransferase domain-containing protein</fullName>
    </recommendedName>
</protein>
<gene>
    <name evidence="2" type="ORF">ASD8599_01347</name>
</gene>
<proteinExistence type="predicted"/>
<feature type="domain" description="Phospholipid/glycerol acyltransferase" evidence="1">
    <location>
        <begin position="45"/>
        <end position="171"/>
    </location>
</feature>
<evidence type="ECO:0000259" key="1">
    <source>
        <dbReference type="SMART" id="SM00563"/>
    </source>
</evidence>
<dbReference type="InterPro" id="IPR002123">
    <property type="entry name" value="Plipid/glycerol_acylTrfase"/>
</dbReference>
<evidence type="ECO:0000313" key="2">
    <source>
        <dbReference type="EMBL" id="SPH20608.1"/>
    </source>
</evidence>
<dbReference type="Pfam" id="PF01553">
    <property type="entry name" value="Acyltransferase"/>
    <property type="match status" value="1"/>
</dbReference>
<dbReference type="GO" id="GO:0016746">
    <property type="term" value="F:acyltransferase activity"/>
    <property type="evidence" value="ECO:0007669"/>
    <property type="project" value="InterPro"/>
</dbReference>
<dbReference type="AlphaFoldDB" id="A0A2R8BC34"/>
<organism evidence="2 3">
    <name type="scientific">Ascidiaceihabitans donghaensis</name>
    <dbReference type="NCBI Taxonomy" id="1510460"/>
    <lineage>
        <taxon>Bacteria</taxon>
        <taxon>Pseudomonadati</taxon>
        <taxon>Pseudomonadota</taxon>
        <taxon>Alphaproteobacteria</taxon>
        <taxon>Rhodobacterales</taxon>
        <taxon>Paracoccaceae</taxon>
        <taxon>Ascidiaceihabitans</taxon>
    </lineage>
</organism>
<evidence type="ECO:0000313" key="3">
    <source>
        <dbReference type="Proteomes" id="UP000244880"/>
    </source>
</evidence>
<dbReference type="EMBL" id="OMOR01000001">
    <property type="protein sequence ID" value="SPH20608.1"/>
    <property type="molecule type" value="Genomic_DNA"/>
</dbReference>
<dbReference type="Proteomes" id="UP000244880">
    <property type="component" value="Unassembled WGS sequence"/>
</dbReference>